<protein>
    <submittedName>
        <fullName evidence="3">ATP-binding protein</fullName>
    </submittedName>
</protein>
<dbReference type="SUPFAM" id="SSF52540">
    <property type="entry name" value="P-loop containing nucleoside triphosphate hydrolases"/>
    <property type="match status" value="1"/>
</dbReference>
<organism evidence="3 4">
    <name type="scientific">Moraxella bovis</name>
    <dbReference type="NCBI Taxonomy" id="476"/>
    <lineage>
        <taxon>Bacteria</taxon>
        <taxon>Pseudomonadati</taxon>
        <taxon>Pseudomonadota</taxon>
        <taxon>Gammaproteobacteria</taxon>
        <taxon>Moraxellales</taxon>
        <taxon>Moraxellaceae</taxon>
        <taxon>Moraxella</taxon>
    </lineage>
</organism>
<dbReference type="Proteomes" id="UP001163283">
    <property type="component" value="Chromosome"/>
</dbReference>
<evidence type="ECO:0000313" key="5">
    <source>
        <dbReference type="Proteomes" id="UP001163632"/>
    </source>
</evidence>
<evidence type="ECO:0000313" key="4">
    <source>
        <dbReference type="Proteomes" id="UP001163283"/>
    </source>
</evidence>
<dbReference type="Gene3D" id="3.40.50.300">
    <property type="entry name" value="P-loop containing nucleotide triphosphate hydrolases"/>
    <property type="match status" value="2"/>
</dbReference>
<dbReference type="InterPro" id="IPR027417">
    <property type="entry name" value="P-loop_NTPase"/>
</dbReference>
<dbReference type="Pfam" id="PF13175">
    <property type="entry name" value="AAA_15"/>
    <property type="match status" value="1"/>
</dbReference>
<keyword evidence="3" id="KW-0547">Nucleotide-binding</keyword>
<keyword evidence="5" id="KW-1185">Reference proteome</keyword>
<dbReference type="AlphaFoldDB" id="A0AAQ2Q905"/>
<dbReference type="PANTHER" id="PTHR43581">
    <property type="entry name" value="ATP/GTP PHOSPHATASE"/>
    <property type="match status" value="1"/>
</dbReference>
<keyword evidence="3" id="KW-0067">ATP-binding</keyword>
<dbReference type="GeneID" id="77187481"/>
<gene>
    <name evidence="2" type="ORF">LP092_13275</name>
    <name evidence="3" type="ORF">LP129_01740</name>
</gene>
<dbReference type="PANTHER" id="PTHR43581:SF2">
    <property type="entry name" value="EXCINUCLEASE ATPASE SUBUNIT"/>
    <property type="match status" value="1"/>
</dbReference>
<dbReference type="GO" id="GO:0005524">
    <property type="term" value="F:ATP binding"/>
    <property type="evidence" value="ECO:0007669"/>
    <property type="project" value="UniProtKB-KW"/>
</dbReference>
<dbReference type="EMBL" id="CP087781">
    <property type="protein sequence ID" value="UZA51915.1"/>
    <property type="molecule type" value="Genomic_DNA"/>
</dbReference>
<dbReference type="InterPro" id="IPR041685">
    <property type="entry name" value="AAA_GajA/Old/RecF-like"/>
</dbReference>
<feature type="domain" description="Endonuclease GajA/Old nuclease/RecF-like AAA" evidence="1">
    <location>
        <begin position="8"/>
        <end position="400"/>
    </location>
</feature>
<dbReference type="EMBL" id="CP087830">
    <property type="protein sequence ID" value="UZA02888.1"/>
    <property type="molecule type" value="Genomic_DNA"/>
</dbReference>
<dbReference type="KEGG" id="mboi:DQF64_01300"/>
<evidence type="ECO:0000313" key="3">
    <source>
        <dbReference type="EMBL" id="UZA51915.1"/>
    </source>
</evidence>
<evidence type="ECO:0000313" key="2">
    <source>
        <dbReference type="EMBL" id="UZA02888.1"/>
    </source>
</evidence>
<dbReference type="Proteomes" id="UP001163632">
    <property type="component" value="Chromosome"/>
</dbReference>
<name>A0AAQ2Q905_MORBO</name>
<sequence>MNNSKVLLKVEDFRAIGKAEIKLDGITVVAGVNGCGKSTLSKLLYWVYRGATDFKVLADSYLKNNLQIINRLIVFFIQSIHYELADDDANEGMDIRLIKLKNISEVHTTMIQWSEIFNQKNIDRQEIIEFLNKIKKQFQSIKKLSKNDREIFIDVIKDALSDYPDLERDVLDLTESGYFSEYNILDFLIGFSNYIFDSYKKDIISKPRIYLDSQIMDIFHTKYPPTLLEISENELPIFKTDYEFLSEPYWIDNVIYIDTPMFFQNSGTEHWNDVNEKLKKRPEYYNDKVNTKEIDTLIKSEILTGQAEIKFNELNSSFTFITPTGAEIDLSDSATGIKAFAVLDLLLKNKSINDKTLLILDEPEAHLHPQWVIEFGHLLTLIHKYIGAKVFVATHSPDMVQALRYIPNKEGIGERVNFYLAKADDGKNGQFIYQDLKGEIDDIFSSFNISLDKLAKYGED</sequence>
<proteinExistence type="predicted"/>
<reference evidence="3 4" key="1">
    <citation type="journal article" date="2022" name="BMC Microbiol.">
        <title>Whole genome sequencing of Moraxella bovis strains from North America reveals two genotypes with different genetic determinants.</title>
        <authorList>
            <person name="Wynn E.L."/>
            <person name="Hille M.M."/>
            <person name="Loy J.D."/>
            <person name="Schuller G."/>
            <person name="Kuhn K.L."/>
            <person name="Dickey A.M."/>
            <person name="Bono J.L."/>
            <person name="Clawson M.L."/>
        </authorList>
    </citation>
    <scope>NUCLEOTIDE SEQUENCE [LARGE SCALE GENOMIC DNA]</scope>
    <source>
        <strain evidence="2">SAM102599</strain>
        <strain evidence="3 4">SAM57978</strain>
    </source>
</reference>
<accession>A0AAQ2Q905</accession>
<dbReference type="RefSeq" id="WP_078274526.1">
    <property type="nucleotide sequence ID" value="NZ_CP030241.1"/>
</dbReference>
<dbReference type="InterPro" id="IPR051396">
    <property type="entry name" value="Bact_Antivir_Def_Nuclease"/>
</dbReference>
<evidence type="ECO:0000259" key="1">
    <source>
        <dbReference type="Pfam" id="PF13175"/>
    </source>
</evidence>